<accession>A0A1V9E1V4</accession>
<evidence type="ECO:0000259" key="1">
    <source>
        <dbReference type="Pfam" id="PF00144"/>
    </source>
</evidence>
<gene>
    <name evidence="2" type="ORF">A4H97_17455</name>
</gene>
<dbReference type="GO" id="GO:0006508">
    <property type="term" value="P:proteolysis"/>
    <property type="evidence" value="ECO:0007669"/>
    <property type="project" value="TreeGrafter"/>
</dbReference>
<dbReference type="RefSeq" id="WP_081204506.1">
    <property type="nucleotide sequence ID" value="NZ_FOCZ01000003.1"/>
</dbReference>
<dbReference type="EMBL" id="LVXG01000078">
    <property type="protein sequence ID" value="OQP40004.1"/>
    <property type="molecule type" value="Genomic_DNA"/>
</dbReference>
<sequence length="413" mass="46260">MGIPDRTFAKLNLMDNKGILQPGCAHMQKRFFHLDSRWEFYDMKQHLTIMLTLLINLGFAQNKQAGETIRDKSCSAAIKKAEKFIDSLREKNKLPGISVCVGNKEKILWAEAFGFADLENNTPLSIYSKFRLGSVSKLLTSLAVGKLCQEGKLDLDAPVQQYVPDFPVKKYPVTSRQLAGHISGIRHYRKDDPLTIPKEYKSVWEGLSIFKDDTLLFKPGTNYEYSTYGYSLLSAVIEGAAHMPFLSYMQDSIFVPFGMTHTTADINDSIIPNRVRFYEQAGNKLVNAPLVNNSYKWAGGGFLSTPYDLVKMTMGLLNQKVLQQKALQLLFTAQHLENGKNTNVGIAWRINTTKTGLTFIHHGGAIQGGRTFVLFYPESGYTFAITANIMEAPLNVNEAMAVLGFFLHSVDTK</sequence>
<keyword evidence="3" id="KW-1185">Reference proteome</keyword>
<dbReference type="Proteomes" id="UP000192610">
    <property type="component" value="Unassembled WGS sequence"/>
</dbReference>
<dbReference type="GO" id="GO:0008233">
    <property type="term" value="F:peptidase activity"/>
    <property type="evidence" value="ECO:0007669"/>
    <property type="project" value="TreeGrafter"/>
</dbReference>
<dbReference type="STRING" id="354355.SAMN05660816_02236"/>
<dbReference type="GO" id="GO:0019216">
    <property type="term" value="P:regulation of lipid metabolic process"/>
    <property type="evidence" value="ECO:0007669"/>
    <property type="project" value="TreeGrafter"/>
</dbReference>
<dbReference type="OrthoDB" id="846150at2"/>
<evidence type="ECO:0000313" key="2">
    <source>
        <dbReference type="EMBL" id="OQP40004.1"/>
    </source>
</evidence>
<protein>
    <recommendedName>
        <fullName evidence="1">Beta-lactamase-related domain-containing protein</fullName>
    </recommendedName>
</protein>
<dbReference type="InterPro" id="IPR012338">
    <property type="entry name" value="Beta-lactam/transpept-like"/>
</dbReference>
<comment type="caution">
    <text evidence="2">The sequence shown here is derived from an EMBL/GenBank/DDBJ whole genome shotgun (WGS) entry which is preliminary data.</text>
</comment>
<dbReference type="AlphaFoldDB" id="A0A1V9E1V4"/>
<dbReference type="Gene3D" id="3.40.710.10">
    <property type="entry name" value="DD-peptidase/beta-lactamase superfamily"/>
    <property type="match status" value="1"/>
</dbReference>
<dbReference type="PANTHER" id="PTHR46520">
    <property type="entry name" value="SERINE BETA-LACTAMASE-LIKE PROTEIN LACTB, MITOCHONDRIAL"/>
    <property type="match status" value="1"/>
</dbReference>
<organism evidence="2 3">
    <name type="scientific">Niastella yeongjuensis</name>
    <dbReference type="NCBI Taxonomy" id="354355"/>
    <lineage>
        <taxon>Bacteria</taxon>
        <taxon>Pseudomonadati</taxon>
        <taxon>Bacteroidota</taxon>
        <taxon>Chitinophagia</taxon>
        <taxon>Chitinophagales</taxon>
        <taxon>Chitinophagaceae</taxon>
        <taxon>Niastella</taxon>
    </lineage>
</organism>
<dbReference type="InterPro" id="IPR052794">
    <property type="entry name" value="Mito_Ser_Protease_LACTB"/>
</dbReference>
<evidence type="ECO:0000313" key="3">
    <source>
        <dbReference type="Proteomes" id="UP000192610"/>
    </source>
</evidence>
<proteinExistence type="predicted"/>
<dbReference type="SUPFAM" id="SSF56601">
    <property type="entry name" value="beta-lactamase/transpeptidase-like"/>
    <property type="match status" value="1"/>
</dbReference>
<dbReference type="PANTHER" id="PTHR46520:SF1">
    <property type="entry name" value="SERINE BETA-LACTAMASE-LIKE PROTEIN LACTB, MITOCHONDRIAL"/>
    <property type="match status" value="1"/>
</dbReference>
<reference evidence="3" key="1">
    <citation type="submission" date="2016-04" db="EMBL/GenBank/DDBJ databases">
        <authorList>
            <person name="Chen L."/>
            <person name="Zhuang W."/>
            <person name="Wang G."/>
        </authorList>
    </citation>
    <scope>NUCLEOTIDE SEQUENCE [LARGE SCALE GENOMIC DNA]</scope>
    <source>
        <strain evidence="3">17621</strain>
    </source>
</reference>
<dbReference type="Pfam" id="PF00144">
    <property type="entry name" value="Beta-lactamase"/>
    <property type="match status" value="1"/>
</dbReference>
<dbReference type="InterPro" id="IPR001466">
    <property type="entry name" value="Beta-lactam-related"/>
</dbReference>
<feature type="domain" description="Beta-lactamase-related" evidence="1">
    <location>
        <begin position="82"/>
        <end position="393"/>
    </location>
</feature>
<name>A0A1V9E1V4_9BACT</name>